<reference evidence="1" key="1">
    <citation type="journal article" date="2018" name="Genome Biol. Evol.">
        <title>Two Groups of Cocirculating, Epidemic Clostridiodes difficile Strains Microdiversify through Different Mechanisms.</title>
        <authorList>
            <person name="Murillo T."/>
            <person name="Ramirez-Vargas G."/>
            <person name="Riedel T."/>
            <person name="Overmann J."/>
            <person name="Andersen J.M."/>
            <person name="Guzman-Verri C."/>
            <person name="Chaves-Olarte E."/>
            <person name="Rodriguez C."/>
        </authorList>
    </citation>
    <scope>NUCLEOTIDE SEQUENCE</scope>
    <source>
        <strain evidence="1">LIBA-6289</strain>
        <plasmid evidence="1">LIBA6289</plasmid>
    </source>
</reference>
<protein>
    <submittedName>
        <fullName evidence="1">Uncharacterized protein</fullName>
    </submittedName>
</protein>
<geneLocation type="plasmid" evidence="1">
    <name>LIBA6289</name>
</geneLocation>
<proteinExistence type="predicted"/>
<organism evidence="1">
    <name type="scientific">Clostridioides difficile</name>
    <name type="common">Peptoclostridium difficile</name>
    <dbReference type="NCBI Taxonomy" id="1496"/>
    <lineage>
        <taxon>Bacteria</taxon>
        <taxon>Bacillati</taxon>
        <taxon>Bacillota</taxon>
        <taxon>Clostridia</taxon>
        <taxon>Peptostreptococcales</taxon>
        <taxon>Peptostreptococcaceae</taxon>
        <taxon>Clostridioides</taxon>
    </lineage>
</organism>
<keyword evidence="1" id="KW-0614">Plasmid</keyword>
<dbReference type="EMBL" id="MF547664">
    <property type="protein sequence ID" value="AVX33750.1"/>
    <property type="molecule type" value="Genomic_DNA"/>
</dbReference>
<dbReference type="RefSeq" id="WP_172692602.1">
    <property type="nucleotide sequence ID" value="NZ_MF547664.1"/>
</dbReference>
<name>A0A2R4NCJ2_CLODI</name>
<evidence type="ECO:0000313" key="1">
    <source>
        <dbReference type="EMBL" id="AVX33750.1"/>
    </source>
</evidence>
<gene>
    <name evidence="1" type="ORF">plasmid_LIBA6289_00065</name>
</gene>
<dbReference type="AlphaFoldDB" id="A0A2R4NCJ2"/>
<accession>A0A2R4NCJ2</accession>
<sequence>MVSKRCPQGTFLGCDFIEINEKLVIKDFNKGLSILEDICTLNELNRVDFEKKLNEVFEICNTLEVLSVFCDASEEIKKAFCGLICVSNMIKNNKDYFCNNARFRKRQLIFLKNNEVNKIEKI</sequence>